<evidence type="ECO:0000313" key="4">
    <source>
        <dbReference type="Proteomes" id="UP000811246"/>
    </source>
</evidence>
<evidence type="ECO:0000256" key="1">
    <source>
        <dbReference type="ARBA" id="ARBA00009670"/>
    </source>
</evidence>
<dbReference type="PANTHER" id="PTHR10566:SF123">
    <property type="entry name" value="PROTEIN KINASE SUPERFAMILY PROTEIN"/>
    <property type="match status" value="1"/>
</dbReference>
<name>A0A922FX80_CARIL</name>
<dbReference type="AlphaFoldDB" id="A0A922FX80"/>
<reference evidence="3" key="1">
    <citation type="submission" date="2021-01" db="EMBL/GenBank/DDBJ databases">
        <authorList>
            <person name="Lovell J.T."/>
            <person name="Bentley N."/>
            <person name="Bhattarai G."/>
            <person name="Jenkins J.W."/>
            <person name="Sreedasyam A."/>
            <person name="Alarcon Y."/>
            <person name="Bock C."/>
            <person name="Boston L."/>
            <person name="Carlson J."/>
            <person name="Cervantes K."/>
            <person name="Clermont K."/>
            <person name="Krom N."/>
            <person name="Kubenka K."/>
            <person name="Mamidi S."/>
            <person name="Mattison C."/>
            <person name="Monteros M."/>
            <person name="Pisani C."/>
            <person name="Plott C."/>
            <person name="Rajasekar S."/>
            <person name="Rhein H.S."/>
            <person name="Rohla C."/>
            <person name="Song M."/>
            <person name="Hilaire R.S."/>
            <person name="Shu S."/>
            <person name="Wells L."/>
            <person name="Wang X."/>
            <person name="Webber J."/>
            <person name="Heerema R.J."/>
            <person name="Klein P."/>
            <person name="Conner P."/>
            <person name="Grauke L."/>
            <person name="Grimwood J."/>
            <person name="Schmutz J."/>
            <person name="Randall J.J."/>
        </authorList>
    </citation>
    <scope>NUCLEOTIDE SEQUENCE</scope>
    <source>
        <tissue evidence="3">Leaf</tissue>
    </source>
</reference>
<dbReference type="Pfam" id="PF03109">
    <property type="entry name" value="ABC1"/>
    <property type="match status" value="2"/>
</dbReference>
<dbReference type="Proteomes" id="UP000811246">
    <property type="component" value="Chromosome 2"/>
</dbReference>
<sequence>MAATISLSSSSTLVSVRCSTRASKTTSQRQGRVVGNLGHLAQVVRKDMEFLKKGISRGVEWMNETLHVQRVSKTVDDFLWLRYLEDPHAPPLHPRSWPQPSYPELSGVDLLLADLKALEAYAGYLYYLSKAWSKPLPEVYDPQDIADYFSRRPHIVAFRLLEVFFSFASAAVQIRTSGIRKFLRLSSYKVIDGDISQYHFGMVLKETMLNLGPAFIKVGQSLSTRPDIIGPEISKALSELHDQIPPFSRAVAMKIIEEELGSPVESFFRNISEEPVAAASFGQVYRGTTVDGFTVAVKVQRPDLLHLVVRDIYILRLALGLLHKIAKRKGDPRLYADELGKGLVGELDYTLEAANASEFQVNKGVEASLVQLLETGLLHADPHPGNLRYTPSGQIAFLDFGLLCRMEKKHQFAMLASIIHIVNGDWASLVHALTEMDVVRPGTDIWRVTMDLEYALGEVEFKDGIPDVKFSRVLGKIWSVALKYHFRMPPYYTLLLRSLASLEGLAVSGDKSFKTFEAAYPYVVQKLLTDNSAATRKILHSVVLNRKMEFRWQRLALFLRVGAARKGLTKLITSDGETSFGYVPNRANADFDVANLILRLLPSKDGVVLRRLLMTADGASLIRAMVCKEAKFFRQHLCRVIASILYQWMCETLGQGIKVTQSSSQVRLVGGLDNRELASSSRLSLPIRDYHSILRDRRLKVIFLKVLNSTRRDPVLLMRFCWASFVMFVTASALACHRFLVSLSETYLSPVSFAPKRYAVSS</sequence>
<dbReference type="PANTHER" id="PTHR10566">
    <property type="entry name" value="CHAPERONE-ACTIVITY OF BC1 COMPLEX CABC1 -RELATED"/>
    <property type="match status" value="1"/>
</dbReference>
<feature type="domain" description="ABC1 atypical kinase-like" evidence="2">
    <location>
        <begin position="240"/>
        <end position="361"/>
    </location>
</feature>
<organism evidence="3 4">
    <name type="scientific">Carya illinoinensis</name>
    <name type="common">Pecan</name>
    <dbReference type="NCBI Taxonomy" id="32201"/>
    <lineage>
        <taxon>Eukaryota</taxon>
        <taxon>Viridiplantae</taxon>
        <taxon>Streptophyta</taxon>
        <taxon>Embryophyta</taxon>
        <taxon>Tracheophyta</taxon>
        <taxon>Spermatophyta</taxon>
        <taxon>Magnoliopsida</taxon>
        <taxon>eudicotyledons</taxon>
        <taxon>Gunneridae</taxon>
        <taxon>Pentapetalae</taxon>
        <taxon>rosids</taxon>
        <taxon>fabids</taxon>
        <taxon>Fagales</taxon>
        <taxon>Juglandaceae</taxon>
        <taxon>Carya</taxon>
    </lineage>
</organism>
<dbReference type="EMBL" id="CM031826">
    <property type="protein sequence ID" value="KAG6728417.1"/>
    <property type="molecule type" value="Genomic_DNA"/>
</dbReference>
<accession>A0A922FX80</accession>
<gene>
    <name evidence="3" type="ORF">I3842_02G172100</name>
</gene>
<feature type="domain" description="ABC1 atypical kinase-like" evidence="2">
    <location>
        <begin position="362"/>
        <end position="431"/>
    </location>
</feature>
<dbReference type="InterPro" id="IPR050154">
    <property type="entry name" value="UbiB_kinase"/>
</dbReference>
<evidence type="ECO:0000259" key="2">
    <source>
        <dbReference type="Pfam" id="PF03109"/>
    </source>
</evidence>
<protein>
    <recommendedName>
        <fullName evidence="2">ABC1 atypical kinase-like domain-containing protein</fullName>
    </recommendedName>
</protein>
<dbReference type="InterPro" id="IPR004147">
    <property type="entry name" value="ABC1_dom"/>
</dbReference>
<comment type="similarity">
    <text evidence="1">Belongs to the protein kinase superfamily. ADCK protein kinase family.</text>
</comment>
<evidence type="ECO:0000313" key="3">
    <source>
        <dbReference type="EMBL" id="KAG6728417.1"/>
    </source>
</evidence>
<dbReference type="CDD" id="cd05121">
    <property type="entry name" value="ABC1_ADCK3-like"/>
    <property type="match status" value="1"/>
</dbReference>
<comment type="caution">
    <text evidence="3">The sequence shown here is derived from an EMBL/GenBank/DDBJ whole genome shotgun (WGS) entry which is preliminary data.</text>
</comment>
<proteinExistence type="inferred from homology"/>